<dbReference type="Proteomes" id="UP000652761">
    <property type="component" value="Unassembled WGS sequence"/>
</dbReference>
<accession>A0A843WAG7</accession>
<dbReference type="EMBL" id="NMUH01003300">
    <property type="protein sequence ID" value="MQM04866.1"/>
    <property type="molecule type" value="Genomic_DNA"/>
</dbReference>
<feature type="non-terminal residue" evidence="2">
    <location>
        <position position="1"/>
    </location>
</feature>
<feature type="compositionally biased region" description="Basic and acidic residues" evidence="1">
    <location>
        <begin position="41"/>
        <end position="57"/>
    </location>
</feature>
<comment type="caution">
    <text evidence="2">The sequence shown here is derived from an EMBL/GenBank/DDBJ whole genome shotgun (WGS) entry which is preliminary data.</text>
</comment>
<dbReference type="AlphaFoldDB" id="A0A843WAG7"/>
<keyword evidence="3" id="KW-1185">Reference proteome</keyword>
<proteinExistence type="predicted"/>
<reference evidence="2" key="1">
    <citation type="submission" date="2017-07" db="EMBL/GenBank/DDBJ databases">
        <title>Taro Niue Genome Assembly and Annotation.</title>
        <authorList>
            <person name="Atibalentja N."/>
            <person name="Keating K."/>
            <person name="Fields C.J."/>
        </authorList>
    </citation>
    <scope>NUCLEOTIDE SEQUENCE</scope>
    <source>
        <strain evidence="2">Niue_2</strain>
        <tissue evidence="2">Leaf</tissue>
    </source>
</reference>
<feature type="region of interest" description="Disordered" evidence="1">
    <location>
        <begin position="1"/>
        <end position="93"/>
    </location>
</feature>
<evidence type="ECO:0000313" key="2">
    <source>
        <dbReference type="EMBL" id="MQM04866.1"/>
    </source>
</evidence>
<sequence length="106" mass="11827">NFHVSQRARPGKKGKRANPPVIATARPTAIIVGSRRPLTSHQERGGTSRRDSPRTGPDRPGPVSHPTAPSRLEPRRVSQMETTTHTRTGLREMLRSNHFSNQCYLL</sequence>
<organism evidence="2 3">
    <name type="scientific">Colocasia esculenta</name>
    <name type="common">Wild taro</name>
    <name type="synonym">Arum esculentum</name>
    <dbReference type="NCBI Taxonomy" id="4460"/>
    <lineage>
        <taxon>Eukaryota</taxon>
        <taxon>Viridiplantae</taxon>
        <taxon>Streptophyta</taxon>
        <taxon>Embryophyta</taxon>
        <taxon>Tracheophyta</taxon>
        <taxon>Spermatophyta</taxon>
        <taxon>Magnoliopsida</taxon>
        <taxon>Liliopsida</taxon>
        <taxon>Araceae</taxon>
        <taxon>Aroideae</taxon>
        <taxon>Colocasieae</taxon>
        <taxon>Colocasia</taxon>
    </lineage>
</organism>
<gene>
    <name evidence="2" type="ORF">Taro_037672</name>
</gene>
<name>A0A843WAG7_COLES</name>
<evidence type="ECO:0000256" key="1">
    <source>
        <dbReference type="SAM" id="MobiDB-lite"/>
    </source>
</evidence>
<protein>
    <submittedName>
        <fullName evidence="2">Uncharacterized protein</fullName>
    </submittedName>
</protein>
<evidence type="ECO:0000313" key="3">
    <source>
        <dbReference type="Proteomes" id="UP000652761"/>
    </source>
</evidence>